<dbReference type="AlphaFoldDB" id="A0A5C2SGE5"/>
<name>A0A5C2SGE5_9APHY</name>
<accession>A0A5C2SGE5</accession>
<reference evidence="2" key="1">
    <citation type="journal article" date="2018" name="Genome Biol. Evol.">
        <title>Genomics and development of Lentinus tigrinus, a white-rot wood-decaying mushroom with dimorphic fruiting bodies.</title>
        <authorList>
            <person name="Wu B."/>
            <person name="Xu Z."/>
            <person name="Knudson A."/>
            <person name="Carlson A."/>
            <person name="Chen N."/>
            <person name="Kovaka S."/>
            <person name="LaButti K."/>
            <person name="Lipzen A."/>
            <person name="Pennachio C."/>
            <person name="Riley R."/>
            <person name="Schakwitz W."/>
            <person name="Umezawa K."/>
            <person name="Ohm R.A."/>
            <person name="Grigoriev I.V."/>
            <person name="Nagy L.G."/>
            <person name="Gibbons J."/>
            <person name="Hibbett D."/>
        </authorList>
    </citation>
    <scope>NUCLEOTIDE SEQUENCE [LARGE SCALE GENOMIC DNA]</scope>
    <source>
        <strain evidence="2">ALCF2SS1-6</strain>
    </source>
</reference>
<feature type="compositionally biased region" description="Low complexity" evidence="1">
    <location>
        <begin position="129"/>
        <end position="143"/>
    </location>
</feature>
<sequence>MRGRAAADGAWYGLSPSAFAEDVITQRMCLALLTQEPQTRPLPTALQAALVARTPVSPEGSPRANLAVGGGGGLPEPAVGDTSKVPVIRSLLPPPFRRRLLRYEQGQGIATLLVRGETLAGTRTLPLADSSLPSLPSSHPQLSNKLLSNSLHPPPRPPPYFSRAEPGALGRNLQGGQAVGSQRAQV</sequence>
<evidence type="ECO:0000256" key="1">
    <source>
        <dbReference type="SAM" id="MobiDB-lite"/>
    </source>
</evidence>
<gene>
    <name evidence="2" type="ORF">L227DRAFT_609273</name>
</gene>
<protein>
    <submittedName>
        <fullName evidence="2">Uncharacterized protein</fullName>
    </submittedName>
</protein>
<dbReference type="EMBL" id="ML122258">
    <property type="protein sequence ID" value="RPD62701.1"/>
    <property type="molecule type" value="Genomic_DNA"/>
</dbReference>
<keyword evidence="3" id="KW-1185">Reference proteome</keyword>
<dbReference type="Proteomes" id="UP000313359">
    <property type="component" value="Unassembled WGS sequence"/>
</dbReference>
<evidence type="ECO:0000313" key="3">
    <source>
        <dbReference type="Proteomes" id="UP000313359"/>
    </source>
</evidence>
<proteinExistence type="predicted"/>
<evidence type="ECO:0000313" key="2">
    <source>
        <dbReference type="EMBL" id="RPD62701.1"/>
    </source>
</evidence>
<organism evidence="2 3">
    <name type="scientific">Lentinus tigrinus ALCF2SS1-6</name>
    <dbReference type="NCBI Taxonomy" id="1328759"/>
    <lineage>
        <taxon>Eukaryota</taxon>
        <taxon>Fungi</taxon>
        <taxon>Dikarya</taxon>
        <taxon>Basidiomycota</taxon>
        <taxon>Agaricomycotina</taxon>
        <taxon>Agaricomycetes</taxon>
        <taxon>Polyporales</taxon>
        <taxon>Polyporaceae</taxon>
        <taxon>Lentinus</taxon>
    </lineage>
</organism>
<feature type="region of interest" description="Disordered" evidence="1">
    <location>
        <begin position="129"/>
        <end position="186"/>
    </location>
</feature>